<gene>
    <name evidence="3" type="ORF">HannXRQ_Chr01g0009881</name>
    <name evidence="2" type="ORF">HanXRQr2_Chr16g0737191</name>
</gene>
<evidence type="ECO:0000313" key="4">
    <source>
        <dbReference type="Proteomes" id="UP000215914"/>
    </source>
</evidence>
<keyword evidence="4" id="KW-1185">Reference proteome</keyword>
<feature type="domain" description="PB1" evidence="1">
    <location>
        <begin position="42"/>
        <end position="126"/>
    </location>
</feature>
<proteinExistence type="predicted"/>
<reference evidence="2 4" key="1">
    <citation type="journal article" date="2017" name="Nature">
        <title>The sunflower genome provides insights into oil metabolism, flowering and Asterid evolution.</title>
        <authorList>
            <person name="Badouin H."/>
            <person name="Gouzy J."/>
            <person name="Grassa C.J."/>
            <person name="Murat F."/>
            <person name="Staton S.E."/>
            <person name="Cottret L."/>
            <person name="Lelandais-Briere C."/>
            <person name="Owens G.L."/>
            <person name="Carrere S."/>
            <person name="Mayjonade B."/>
            <person name="Legrand L."/>
            <person name="Gill N."/>
            <person name="Kane N.C."/>
            <person name="Bowers J.E."/>
            <person name="Hubner S."/>
            <person name="Bellec A."/>
            <person name="Berard A."/>
            <person name="Berges H."/>
            <person name="Blanchet N."/>
            <person name="Boniface M.C."/>
            <person name="Brunel D."/>
            <person name="Catrice O."/>
            <person name="Chaidir N."/>
            <person name="Claudel C."/>
            <person name="Donnadieu C."/>
            <person name="Faraut T."/>
            <person name="Fievet G."/>
            <person name="Helmstetter N."/>
            <person name="King M."/>
            <person name="Knapp S.J."/>
            <person name="Lai Z."/>
            <person name="Le Paslier M.C."/>
            <person name="Lippi Y."/>
            <person name="Lorenzon L."/>
            <person name="Mandel J.R."/>
            <person name="Marage G."/>
            <person name="Marchand G."/>
            <person name="Marquand E."/>
            <person name="Bret-Mestries E."/>
            <person name="Morien E."/>
            <person name="Nambeesan S."/>
            <person name="Nguyen T."/>
            <person name="Pegot-Espagnet P."/>
            <person name="Pouilly N."/>
            <person name="Raftis F."/>
            <person name="Sallet E."/>
            <person name="Schiex T."/>
            <person name="Thomas J."/>
            <person name="Vandecasteele C."/>
            <person name="Vares D."/>
            <person name="Vear F."/>
            <person name="Vautrin S."/>
            <person name="Crespi M."/>
            <person name="Mangin B."/>
            <person name="Burke J.M."/>
            <person name="Salse J."/>
            <person name="Munos S."/>
            <person name="Vincourt P."/>
            <person name="Rieseberg L.H."/>
            <person name="Langlade N.B."/>
        </authorList>
    </citation>
    <scope>NUCLEOTIDE SEQUENCE [LARGE SCALE GENOMIC DNA]</scope>
    <source>
        <strain evidence="4">cv. SF193</strain>
        <tissue evidence="2">Leaves</tissue>
    </source>
</reference>
<dbReference type="SMART" id="SM00666">
    <property type="entry name" value="PB1"/>
    <property type="match status" value="1"/>
</dbReference>
<evidence type="ECO:0000259" key="1">
    <source>
        <dbReference type="SMART" id="SM00666"/>
    </source>
</evidence>
<dbReference type="Proteomes" id="UP000215914">
    <property type="component" value="Chromosome 1"/>
</dbReference>
<reference evidence="2" key="3">
    <citation type="submission" date="2020-06" db="EMBL/GenBank/DDBJ databases">
        <title>Helianthus annuus Genome sequencing and assembly Release 2.</title>
        <authorList>
            <person name="Gouzy J."/>
            <person name="Langlade N."/>
            <person name="Munos S."/>
        </authorList>
    </citation>
    <scope>NUCLEOTIDE SEQUENCE</scope>
    <source>
        <tissue evidence="2">Leaves</tissue>
    </source>
</reference>
<dbReference type="InParanoid" id="A0A251VM35"/>
<dbReference type="SUPFAM" id="SSF54277">
    <property type="entry name" value="CAD &amp; PB1 domains"/>
    <property type="match status" value="1"/>
</dbReference>
<dbReference type="PANTHER" id="PTHR31066">
    <property type="entry name" value="OS05G0427100 PROTEIN-RELATED"/>
    <property type="match status" value="1"/>
</dbReference>
<protein>
    <submittedName>
        <fullName evidence="2 3">PB1 domain-containing protein</fullName>
    </submittedName>
</protein>
<dbReference type="Gramene" id="mRNA:HanXRQr2_Chr16g0737191">
    <property type="protein sequence ID" value="CDS:HanXRQr2_Chr16g0737191.1"/>
    <property type="gene ID" value="HanXRQr2_Chr16g0737191"/>
</dbReference>
<evidence type="ECO:0000313" key="2">
    <source>
        <dbReference type="EMBL" id="KAF5759102.1"/>
    </source>
</evidence>
<dbReference type="EMBL" id="CM007890">
    <property type="protein sequence ID" value="OTG36645.1"/>
    <property type="molecule type" value="Genomic_DNA"/>
</dbReference>
<evidence type="ECO:0000313" key="3">
    <source>
        <dbReference type="EMBL" id="OTG36645.1"/>
    </source>
</evidence>
<dbReference type="CDD" id="cd06410">
    <property type="entry name" value="PB1_UP2"/>
    <property type="match status" value="1"/>
</dbReference>
<organism evidence="3 4">
    <name type="scientific">Helianthus annuus</name>
    <name type="common">Common sunflower</name>
    <dbReference type="NCBI Taxonomy" id="4232"/>
    <lineage>
        <taxon>Eukaryota</taxon>
        <taxon>Viridiplantae</taxon>
        <taxon>Streptophyta</taxon>
        <taxon>Embryophyta</taxon>
        <taxon>Tracheophyta</taxon>
        <taxon>Spermatophyta</taxon>
        <taxon>Magnoliopsida</taxon>
        <taxon>eudicotyledons</taxon>
        <taxon>Gunneridae</taxon>
        <taxon>Pentapetalae</taxon>
        <taxon>asterids</taxon>
        <taxon>campanulids</taxon>
        <taxon>Asterales</taxon>
        <taxon>Asteraceae</taxon>
        <taxon>Asteroideae</taxon>
        <taxon>Heliantheae alliance</taxon>
        <taxon>Heliantheae</taxon>
        <taxon>Helianthus</taxon>
    </lineage>
</organism>
<name>A0A251VM35_HELAN</name>
<dbReference type="Pfam" id="PF00564">
    <property type="entry name" value="PB1"/>
    <property type="match status" value="1"/>
</dbReference>
<dbReference type="EMBL" id="MNCJ02000331">
    <property type="protein sequence ID" value="KAF5759102.1"/>
    <property type="molecule type" value="Genomic_DNA"/>
</dbReference>
<sequence length="358" mass="39618">MDNYSYADSGDSSPHSRTDADFDNVCKVKFMCSYGGKIKPRPHDNQLSYVGGETKILAVHRSVTFATLIAKLKALCHTDVSFKYQLPGEDLDALISVTNDDDLAHMMHEHDRLPSPAKLRLFLLPANGQSPALTPVNSFGSTTMDALNSGHLQSKELMLGLEKEMVQIPEQEPDAAAVIDDRIQKHIHDLQKLGIAEPPLYRKPSNENLTAYVPKETAPQISPDQHQQPVYMFQAPPASVYHTPNANGYYYQRMPVPDQPLYNVIPQPQPQTTVPDQPLYNVIPQPQTIAPPQQQFVAQTYTEVVTDSAYGQVAGAGRQIYYTTQAHAPVVAVAQPLQQPYQAMAVTLNPETGAKEFI</sequence>
<reference evidence="3" key="2">
    <citation type="submission" date="2017-02" db="EMBL/GenBank/DDBJ databases">
        <title>Sunflower complete genome.</title>
        <authorList>
            <person name="Langlade N."/>
            <person name="Munos S."/>
        </authorList>
    </citation>
    <scope>NUCLEOTIDE SEQUENCE [LARGE SCALE GENOMIC DNA]</scope>
    <source>
        <tissue evidence="3">Leaves</tissue>
    </source>
</reference>
<accession>A0A251VM35</accession>
<dbReference type="OrthoDB" id="1938580at2759"/>
<dbReference type="Gene3D" id="3.10.20.90">
    <property type="entry name" value="Phosphatidylinositol 3-kinase Catalytic Subunit, Chain A, domain 1"/>
    <property type="match status" value="1"/>
</dbReference>
<dbReference type="InterPro" id="IPR053198">
    <property type="entry name" value="Gynoecium_Dev_Regulator"/>
</dbReference>
<dbReference type="AlphaFoldDB" id="A0A251VM35"/>
<dbReference type="PANTHER" id="PTHR31066:SF100">
    <property type="entry name" value="PB1 DOMAIN-CONTAINING PROTEIN"/>
    <property type="match status" value="1"/>
</dbReference>
<dbReference type="InterPro" id="IPR000270">
    <property type="entry name" value="PB1_dom"/>
</dbReference>
<dbReference type="STRING" id="4232.A0A251VM35"/>